<organism evidence="2 3">
    <name type="scientific">Scleroderma citrinum Foug A</name>
    <dbReference type="NCBI Taxonomy" id="1036808"/>
    <lineage>
        <taxon>Eukaryota</taxon>
        <taxon>Fungi</taxon>
        <taxon>Dikarya</taxon>
        <taxon>Basidiomycota</taxon>
        <taxon>Agaricomycotina</taxon>
        <taxon>Agaricomycetes</taxon>
        <taxon>Agaricomycetidae</taxon>
        <taxon>Boletales</taxon>
        <taxon>Sclerodermatineae</taxon>
        <taxon>Sclerodermataceae</taxon>
        <taxon>Scleroderma</taxon>
    </lineage>
</organism>
<evidence type="ECO:0000313" key="2">
    <source>
        <dbReference type="EMBL" id="KIM56405.1"/>
    </source>
</evidence>
<keyword evidence="3" id="KW-1185">Reference proteome</keyword>
<gene>
    <name evidence="2" type="ORF">SCLCIDRAFT_29636</name>
</gene>
<proteinExistence type="predicted"/>
<protein>
    <submittedName>
        <fullName evidence="2">Uncharacterized protein</fullName>
    </submittedName>
</protein>
<dbReference type="InParanoid" id="A0A0C3D6K1"/>
<evidence type="ECO:0000313" key="3">
    <source>
        <dbReference type="Proteomes" id="UP000053989"/>
    </source>
</evidence>
<reference evidence="3" key="2">
    <citation type="submission" date="2015-01" db="EMBL/GenBank/DDBJ databases">
        <title>Evolutionary Origins and Diversification of the Mycorrhizal Mutualists.</title>
        <authorList>
            <consortium name="DOE Joint Genome Institute"/>
            <consortium name="Mycorrhizal Genomics Consortium"/>
            <person name="Kohler A."/>
            <person name="Kuo A."/>
            <person name="Nagy L.G."/>
            <person name="Floudas D."/>
            <person name="Copeland A."/>
            <person name="Barry K.W."/>
            <person name="Cichocki N."/>
            <person name="Veneault-Fourrey C."/>
            <person name="LaButti K."/>
            <person name="Lindquist E.A."/>
            <person name="Lipzen A."/>
            <person name="Lundell T."/>
            <person name="Morin E."/>
            <person name="Murat C."/>
            <person name="Riley R."/>
            <person name="Ohm R."/>
            <person name="Sun H."/>
            <person name="Tunlid A."/>
            <person name="Henrissat B."/>
            <person name="Grigoriev I.V."/>
            <person name="Hibbett D.S."/>
            <person name="Martin F."/>
        </authorList>
    </citation>
    <scope>NUCLEOTIDE SEQUENCE [LARGE SCALE GENOMIC DNA]</scope>
    <source>
        <strain evidence="3">Foug A</strain>
    </source>
</reference>
<dbReference type="EMBL" id="KN822117">
    <property type="protein sequence ID" value="KIM56405.1"/>
    <property type="molecule type" value="Genomic_DNA"/>
</dbReference>
<name>A0A0C3D6K1_9AGAM</name>
<feature type="region of interest" description="Disordered" evidence="1">
    <location>
        <begin position="71"/>
        <end position="115"/>
    </location>
</feature>
<dbReference type="Proteomes" id="UP000053989">
    <property type="component" value="Unassembled WGS sequence"/>
</dbReference>
<dbReference type="HOGENOM" id="CLU_021325_2_0_1"/>
<evidence type="ECO:0000256" key="1">
    <source>
        <dbReference type="SAM" id="MobiDB-lite"/>
    </source>
</evidence>
<dbReference type="AlphaFoldDB" id="A0A0C3D6K1"/>
<sequence length="425" mass="47094">MPVIKLLAAPTNQLTSDDAEEKLAIPPLHHVHGILHKLITLKDGQKLDCYVALDQLHAGIISMRDIVDVDGGEQSVSSNQPSDVPRLPLPVPTNASTDDNASSEHPIPPMDSKDDEQLVKDTTRLGKLPANAIKKVQALGKCTTEEAQSIADEYGKSLRTIMGAAGLSAKATQAESVWNMHQAWYADAYPKDAGEGMKGYQVCQLKHYKMHKDEEEHAQLWKVICVFWTESVAGIKDVSVKGMVGWLMSCRDSFAQAAQTWCNVEGIHILGCVLYTGSLEAPRQAQGIFAGSSLCMELASERQMDISQLLDYLATIIKYKAANPAASMPLPQFYVLPQLLYNPALALKPQESRRDHNRHVLPLILMHKFHMSKYEVKIICAQKNIFWKSVLNLLYVYRHTIIDWPAGVPTMGPSFNVKSLTADEL</sequence>
<reference evidence="2 3" key="1">
    <citation type="submission" date="2014-04" db="EMBL/GenBank/DDBJ databases">
        <authorList>
            <consortium name="DOE Joint Genome Institute"/>
            <person name="Kuo A."/>
            <person name="Kohler A."/>
            <person name="Nagy L.G."/>
            <person name="Floudas D."/>
            <person name="Copeland A."/>
            <person name="Barry K.W."/>
            <person name="Cichocki N."/>
            <person name="Veneault-Fourrey C."/>
            <person name="LaButti K."/>
            <person name="Lindquist E.A."/>
            <person name="Lipzen A."/>
            <person name="Lundell T."/>
            <person name="Morin E."/>
            <person name="Murat C."/>
            <person name="Sun H."/>
            <person name="Tunlid A."/>
            <person name="Henrissat B."/>
            <person name="Grigoriev I.V."/>
            <person name="Hibbett D.S."/>
            <person name="Martin F."/>
            <person name="Nordberg H.P."/>
            <person name="Cantor M.N."/>
            <person name="Hua S.X."/>
        </authorList>
    </citation>
    <scope>NUCLEOTIDE SEQUENCE [LARGE SCALE GENOMIC DNA]</scope>
    <source>
        <strain evidence="2 3">Foug A</strain>
    </source>
</reference>
<dbReference type="OrthoDB" id="2666400at2759"/>
<accession>A0A0C3D6K1</accession>